<organism evidence="1 2">
    <name type="scientific">Suillus discolor</name>
    <dbReference type="NCBI Taxonomy" id="1912936"/>
    <lineage>
        <taxon>Eukaryota</taxon>
        <taxon>Fungi</taxon>
        <taxon>Dikarya</taxon>
        <taxon>Basidiomycota</taxon>
        <taxon>Agaricomycotina</taxon>
        <taxon>Agaricomycetes</taxon>
        <taxon>Agaricomycetidae</taxon>
        <taxon>Boletales</taxon>
        <taxon>Suillineae</taxon>
        <taxon>Suillaceae</taxon>
        <taxon>Suillus</taxon>
    </lineage>
</organism>
<dbReference type="AlphaFoldDB" id="A0A9P7JPN8"/>
<protein>
    <submittedName>
        <fullName evidence="1">Uncharacterized protein</fullName>
    </submittedName>
</protein>
<name>A0A9P7JPN8_9AGAM</name>
<dbReference type="RefSeq" id="XP_041288131.1">
    <property type="nucleotide sequence ID" value="XM_041431783.1"/>
</dbReference>
<dbReference type="GeneID" id="64694042"/>
<gene>
    <name evidence="1" type="ORF">F5147DRAFT_584242</name>
</gene>
<reference evidence="1" key="1">
    <citation type="journal article" date="2020" name="New Phytol.">
        <title>Comparative genomics reveals dynamic genome evolution in host specialist ectomycorrhizal fungi.</title>
        <authorList>
            <person name="Lofgren L.A."/>
            <person name="Nguyen N.H."/>
            <person name="Vilgalys R."/>
            <person name="Ruytinx J."/>
            <person name="Liao H.L."/>
            <person name="Branco S."/>
            <person name="Kuo A."/>
            <person name="LaButti K."/>
            <person name="Lipzen A."/>
            <person name="Andreopoulos W."/>
            <person name="Pangilinan J."/>
            <person name="Riley R."/>
            <person name="Hundley H."/>
            <person name="Na H."/>
            <person name="Barry K."/>
            <person name="Grigoriev I.V."/>
            <person name="Stajich J.E."/>
            <person name="Kennedy P.G."/>
        </authorList>
    </citation>
    <scope>NUCLEOTIDE SEQUENCE</scope>
    <source>
        <strain evidence="1">FC423</strain>
    </source>
</reference>
<comment type="caution">
    <text evidence="1">The sequence shown here is derived from an EMBL/GenBank/DDBJ whole genome shotgun (WGS) entry which is preliminary data.</text>
</comment>
<dbReference type="Proteomes" id="UP000823399">
    <property type="component" value="Unassembled WGS sequence"/>
</dbReference>
<dbReference type="EMBL" id="JABBWM010000071">
    <property type="protein sequence ID" value="KAG2096124.1"/>
    <property type="molecule type" value="Genomic_DNA"/>
</dbReference>
<evidence type="ECO:0000313" key="1">
    <source>
        <dbReference type="EMBL" id="KAG2096124.1"/>
    </source>
</evidence>
<evidence type="ECO:0000313" key="2">
    <source>
        <dbReference type="Proteomes" id="UP000823399"/>
    </source>
</evidence>
<accession>A0A9P7JPN8</accession>
<proteinExistence type="predicted"/>
<dbReference type="OrthoDB" id="2687674at2759"/>
<keyword evidence="2" id="KW-1185">Reference proteome</keyword>
<sequence length="274" mass="31776">MALDLRWGPDHPEQIKAQSRITNRLFHKAVDDVERLVIMRLLELTKLQMSGLGYKLRTQISKALKSRVNAIRNALTRYNKYAALLSPPRPPLQWDQIVEYSFLAKFDLLQETDGEIQSKIWANPSYRHTSTQYFEHQRANEEIRRLNVEVGQLLTKMRDDAIDYPRTIAQLQSKDPPLAAELQRRWTQLRCINARHIWHMPQIMQLPGYSGPKSPGTRVGRVDVACAYPYEAVPHEQDREDGDGDDTELGQQLEDVQAYIEGLDHHRVDLELTE</sequence>